<dbReference type="InterPro" id="IPR036691">
    <property type="entry name" value="Endo/exonu/phosph_ase_sf"/>
</dbReference>
<protein>
    <submittedName>
        <fullName evidence="2">Uncharacterized protein</fullName>
    </submittedName>
</protein>
<gene>
    <name evidence="2" type="ORF">PCOR1329_LOCUS50465</name>
</gene>
<comment type="caution">
    <text evidence="2">The sequence shown here is derived from an EMBL/GenBank/DDBJ whole genome shotgun (WGS) entry which is preliminary data.</text>
</comment>
<evidence type="ECO:0000313" key="2">
    <source>
        <dbReference type="EMBL" id="CAK0861924.1"/>
    </source>
</evidence>
<sequence length="405" mass="43528">AQEVVKGAHAGQCWLAQETRLNPGGAAREEQRLRRQGLRGDLAPGTSRQGSLDVQQRRAASGGTGIVVRSGRGAAQPLPATATAAAEPGSSSQRVSKGRCTCLHIEGVKRRGILAASIYLDNDHLGESSWSVLRDLGRALRASGRSFVVGGGFNVGPDIFTDKARYWLEGVRGQVVSNVDDQGTCSFAEDAPPSELDFFIASLDLVHRVRSCKIIDVPAFRPHRAVALAVKQGGEEPWERRLAAPRPFPKKKPVGPVQEALQVDADVQALCERAGSQDELDKAFLGIMGHVEEELLQVVHIDPDVAHKMVGRGCEARCSWRKPPRDPGGRLQPKARGEARPLQAMAQWLRRWAVGALPDATHRGLPPSWQAVSPTAPLAPLAARAAWADALEAEANALTDAFRSS</sequence>
<feature type="region of interest" description="Disordered" evidence="1">
    <location>
        <begin position="320"/>
        <end position="339"/>
    </location>
</feature>
<feature type="compositionally biased region" description="Low complexity" evidence="1">
    <location>
        <begin position="74"/>
        <end position="86"/>
    </location>
</feature>
<dbReference type="Proteomes" id="UP001189429">
    <property type="component" value="Unassembled WGS sequence"/>
</dbReference>
<evidence type="ECO:0000313" key="3">
    <source>
        <dbReference type="Proteomes" id="UP001189429"/>
    </source>
</evidence>
<organism evidence="2 3">
    <name type="scientific">Prorocentrum cordatum</name>
    <dbReference type="NCBI Taxonomy" id="2364126"/>
    <lineage>
        <taxon>Eukaryota</taxon>
        <taxon>Sar</taxon>
        <taxon>Alveolata</taxon>
        <taxon>Dinophyceae</taxon>
        <taxon>Prorocentrales</taxon>
        <taxon>Prorocentraceae</taxon>
        <taxon>Prorocentrum</taxon>
    </lineage>
</organism>
<dbReference type="EMBL" id="CAUYUJ010016108">
    <property type="protein sequence ID" value="CAK0861924.1"/>
    <property type="molecule type" value="Genomic_DNA"/>
</dbReference>
<name>A0ABN9UPP6_9DINO</name>
<feature type="non-terminal residue" evidence="2">
    <location>
        <position position="1"/>
    </location>
</feature>
<dbReference type="Gene3D" id="3.60.10.10">
    <property type="entry name" value="Endonuclease/exonuclease/phosphatase"/>
    <property type="match status" value="1"/>
</dbReference>
<reference evidence="2" key="1">
    <citation type="submission" date="2023-10" db="EMBL/GenBank/DDBJ databases">
        <authorList>
            <person name="Chen Y."/>
            <person name="Shah S."/>
            <person name="Dougan E. K."/>
            <person name="Thang M."/>
            <person name="Chan C."/>
        </authorList>
    </citation>
    <scope>NUCLEOTIDE SEQUENCE [LARGE SCALE GENOMIC DNA]</scope>
</reference>
<keyword evidence="3" id="KW-1185">Reference proteome</keyword>
<proteinExistence type="predicted"/>
<feature type="region of interest" description="Disordered" evidence="1">
    <location>
        <begin position="36"/>
        <end position="56"/>
    </location>
</feature>
<accession>A0ABN9UPP6</accession>
<evidence type="ECO:0000256" key="1">
    <source>
        <dbReference type="SAM" id="MobiDB-lite"/>
    </source>
</evidence>
<feature type="region of interest" description="Disordered" evidence="1">
    <location>
        <begin position="69"/>
        <end position="93"/>
    </location>
</feature>